<dbReference type="Proteomes" id="UP001144978">
    <property type="component" value="Unassembled WGS sequence"/>
</dbReference>
<protein>
    <submittedName>
        <fullName evidence="1">Uncharacterized protein</fullName>
    </submittedName>
</protein>
<organism evidence="1 2">
    <name type="scientific">Trametes sanguinea</name>
    <dbReference type="NCBI Taxonomy" id="158606"/>
    <lineage>
        <taxon>Eukaryota</taxon>
        <taxon>Fungi</taxon>
        <taxon>Dikarya</taxon>
        <taxon>Basidiomycota</taxon>
        <taxon>Agaricomycotina</taxon>
        <taxon>Agaricomycetes</taxon>
        <taxon>Polyporales</taxon>
        <taxon>Polyporaceae</taxon>
        <taxon>Trametes</taxon>
    </lineage>
</organism>
<sequence length="247" mass="26436">MISAFPSPILSVAADVVKDLEGEDALCGLWALFTKCKESLKDGRRLENISWRLWYREMASAQSSPASSPGSLSPSLSDRRSPSPITPISEDGAVAHHGAYLSPPRQFFPTPSQRFSGQFTDNLHPRSSSLPSVSQYTARHCSGAFMAWRSSPPSARPLERRPSGALALRVLPRTNRATQRAAAGRCQPVSIRAVSAQSHLSSTSNPLEAPWAREVASGAGPGGAVPVQRRTSSSTAAFNCQVVLPES</sequence>
<name>A0ACC1MB18_9APHY</name>
<keyword evidence="2" id="KW-1185">Reference proteome</keyword>
<evidence type="ECO:0000313" key="1">
    <source>
        <dbReference type="EMBL" id="KAJ2955635.1"/>
    </source>
</evidence>
<gene>
    <name evidence="1" type="ORF">NUW54_g14724</name>
</gene>
<dbReference type="EMBL" id="JANSHE010007871">
    <property type="protein sequence ID" value="KAJ2955635.1"/>
    <property type="molecule type" value="Genomic_DNA"/>
</dbReference>
<proteinExistence type="predicted"/>
<reference evidence="1" key="1">
    <citation type="submission" date="2022-08" db="EMBL/GenBank/DDBJ databases">
        <title>Genome Sequence of Pycnoporus sanguineus.</title>
        <authorList>
            <person name="Buettner E."/>
        </authorList>
    </citation>
    <scope>NUCLEOTIDE SEQUENCE</scope>
    <source>
        <strain evidence="1">CG-C14</strain>
    </source>
</reference>
<evidence type="ECO:0000313" key="2">
    <source>
        <dbReference type="Proteomes" id="UP001144978"/>
    </source>
</evidence>
<comment type="caution">
    <text evidence="1">The sequence shown here is derived from an EMBL/GenBank/DDBJ whole genome shotgun (WGS) entry which is preliminary data.</text>
</comment>
<accession>A0ACC1MB18</accession>